<keyword evidence="2" id="KW-1185">Reference proteome</keyword>
<dbReference type="Proteomes" id="UP000790709">
    <property type="component" value="Unassembled WGS sequence"/>
</dbReference>
<dbReference type="EMBL" id="MU266472">
    <property type="protein sequence ID" value="KAH7922791.1"/>
    <property type="molecule type" value="Genomic_DNA"/>
</dbReference>
<protein>
    <submittedName>
        <fullName evidence="1">Uncharacterized protein</fullName>
    </submittedName>
</protein>
<accession>A0ACB8BAG4</accession>
<sequence>MAFLPLFRTIVFGVSVFCSFIVLGLSGHLVSPTEGYTFAGLGVATAVLTLLTMPAMFIIDFLRQGTFTSMVVVELSWLCMLHAATVSKPKSVLTLFMFMSAAFLWILWIATAGTAVGKSTVQFPLGCSNIAPDLTESCNEIAAVEAFSFIAFFLLIAYTGVVLTFAIIATSRGNNIWFTSVKEVNLTAPATGGPTQQHSLSQYPASTQQSSNYTSYAGVPAPDTSAQPVAQV</sequence>
<evidence type="ECO:0000313" key="1">
    <source>
        <dbReference type="EMBL" id="KAH7922791.1"/>
    </source>
</evidence>
<evidence type="ECO:0000313" key="2">
    <source>
        <dbReference type="Proteomes" id="UP000790709"/>
    </source>
</evidence>
<organism evidence="1 2">
    <name type="scientific">Leucogyrophana mollusca</name>
    <dbReference type="NCBI Taxonomy" id="85980"/>
    <lineage>
        <taxon>Eukaryota</taxon>
        <taxon>Fungi</taxon>
        <taxon>Dikarya</taxon>
        <taxon>Basidiomycota</taxon>
        <taxon>Agaricomycotina</taxon>
        <taxon>Agaricomycetes</taxon>
        <taxon>Agaricomycetidae</taxon>
        <taxon>Boletales</taxon>
        <taxon>Boletales incertae sedis</taxon>
        <taxon>Leucogyrophana</taxon>
    </lineage>
</organism>
<proteinExistence type="predicted"/>
<name>A0ACB8BAG4_9AGAM</name>
<reference evidence="1" key="1">
    <citation type="journal article" date="2021" name="New Phytol.">
        <title>Evolutionary innovations through gain and loss of genes in the ectomycorrhizal Boletales.</title>
        <authorList>
            <person name="Wu G."/>
            <person name="Miyauchi S."/>
            <person name="Morin E."/>
            <person name="Kuo A."/>
            <person name="Drula E."/>
            <person name="Varga T."/>
            <person name="Kohler A."/>
            <person name="Feng B."/>
            <person name="Cao Y."/>
            <person name="Lipzen A."/>
            <person name="Daum C."/>
            <person name="Hundley H."/>
            <person name="Pangilinan J."/>
            <person name="Johnson J."/>
            <person name="Barry K."/>
            <person name="LaButti K."/>
            <person name="Ng V."/>
            <person name="Ahrendt S."/>
            <person name="Min B."/>
            <person name="Choi I.G."/>
            <person name="Park H."/>
            <person name="Plett J.M."/>
            <person name="Magnuson J."/>
            <person name="Spatafora J.W."/>
            <person name="Nagy L.G."/>
            <person name="Henrissat B."/>
            <person name="Grigoriev I.V."/>
            <person name="Yang Z.L."/>
            <person name="Xu J."/>
            <person name="Martin F.M."/>
        </authorList>
    </citation>
    <scope>NUCLEOTIDE SEQUENCE</scope>
    <source>
        <strain evidence="1">KUC20120723A-06</strain>
    </source>
</reference>
<comment type="caution">
    <text evidence="1">The sequence shown here is derived from an EMBL/GenBank/DDBJ whole genome shotgun (WGS) entry which is preliminary data.</text>
</comment>
<gene>
    <name evidence="1" type="ORF">BV22DRAFT_633511</name>
</gene>